<evidence type="ECO:0008006" key="5">
    <source>
        <dbReference type="Google" id="ProtNLM"/>
    </source>
</evidence>
<name>A0A3Q7J7L6_SOLLC</name>
<keyword evidence="4" id="KW-1185">Reference proteome</keyword>
<keyword evidence="1" id="KW-0689">Ribosomal protein</keyword>
<keyword evidence="2" id="KW-0687">Ribonucleoprotein</keyword>
<organism evidence="3">
    <name type="scientific">Solanum lycopersicum</name>
    <name type="common">Tomato</name>
    <name type="synonym">Lycopersicon esculentum</name>
    <dbReference type="NCBI Taxonomy" id="4081"/>
    <lineage>
        <taxon>Eukaryota</taxon>
        <taxon>Viridiplantae</taxon>
        <taxon>Streptophyta</taxon>
        <taxon>Embryophyta</taxon>
        <taxon>Tracheophyta</taxon>
        <taxon>Spermatophyta</taxon>
        <taxon>Magnoliopsida</taxon>
        <taxon>eudicotyledons</taxon>
        <taxon>Gunneridae</taxon>
        <taxon>Pentapetalae</taxon>
        <taxon>asterids</taxon>
        <taxon>lamiids</taxon>
        <taxon>Solanales</taxon>
        <taxon>Solanaceae</taxon>
        <taxon>Solanoideae</taxon>
        <taxon>Solaneae</taxon>
        <taxon>Solanum</taxon>
        <taxon>Solanum subgen. Lycopersicon</taxon>
    </lineage>
</organism>
<sequence length="68" mass="7842">MESNMRINEDRNKAFGRTLLGVKVIAINSDQLPRKSRRIGPIMGHTFHYRCMTIKLQPGYSIPTLIKK</sequence>
<protein>
    <recommendedName>
        <fullName evidence="5">Ribosomal protein L23</fullName>
    </recommendedName>
</protein>
<dbReference type="GO" id="GO:0005840">
    <property type="term" value="C:ribosome"/>
    <property type="evidence" value="ECO:0007669"/>
    <property type="project" value="UniProtKB-KW"/>
</dbReference>
<reference evidence="3" key="1">
    <citation type="journal article" date="2012" name="Nature">
        <title>The tomato genome sequence provides insights into fleshy fruit evolution.</title>
        <authorList>
            <consortium name="Tomato Genome Consortium"/>
        </authorList>
    </citation>
    <scope>NUCLEOTIDE SEQUENCE [LARGE SCALE GENOMIC DNA]</scope>
    <source>
        <strain evidence="3">cv. Heinz 1706</strain>
    </source>
</reference>
<evidence type="ECO:0000313" key="4">
    <source>
        <dbReference type="Proteomes" id="UP000004994"/>
    </source>
</evidence>
<dbReference type="Gramene" id="Solyc12g035828.1.1">
    <property type="protein sequence ID" value="Solyc12g035828.1.1"/>
    <property type="gene ID" value="Solyc12g035828.1"/>
</dbReference>
<evidence type="ECO:0000313" key="3">
    <source>
        <dbReference type="EnsemblPlants" id="Solyc12g035828.1.1"/>
    </source>
</evidence>
<evidence type="ECO:0000256" key="1">
    <source>
        <dbReference type="ARBA" id="ARBA00022980"/>
    </source>
</evidence>
<dbReference type="PaxDb" id="4081-Solyc12g035840.1.1"/>
<dbReference type="OMA" id="ESNMRIN"/>
<dbReference type="AlphaFoldDB" id="A0A3Q7J7L6"/>
<dbReference type="SUPFAM" id="SSF54189">
    <property type="entry name" value="Ribosomal proteins S24e, L23 and L15e"/>
    <property type="match status" value="1"/>
</dbReference>
<dbReference type="STRING" id="4081.A0A3Q7J7L6"/>
<proteinExistence type="predicted"/>
<reference evidence="3" key="2">
    <citation type="submission" date="2019-01" db="UniProtKB">
        <authorList>
            <consortium name="EnsemblPlants"/>
        </authorList>
    </citation>
    <scope>IDENTIFICATION</scope>
    <source>
        <strain evidence="3">cv. Heinz 1706</strain>
    </source>
</reference>
<accession>A0A3Q7J7L6</accession>
<dbReference type="GO" id="GO:0003735">
    <property type="term" value="F:structural constituent of ribosome"/>
    <property type="evidence" value="ECO:0007669"/>
    <property type="project" value="InterPro"/>
</dbReference>
<dbReference type="GO" id="GO:0003729">
    <property type="term" value="F:mRNA binding"/>
    <property type="evidence" value="ECO:0007669"/>
    <property type="project" value="UniProtKB-ARBA"/>
</dbReference>
<dbReference type="GO" id="GO:0006412">
    <property type="term" value="P:translation"/>
    <property type="evidence" value="ECO:0007669"/>
    <property type="project" value="InterPro"/>
</dbReference>
<dbReference type="InParanoid" id="A0A3Q7J7L6"/>
<evidence type="ECO:0000256" key="2">
    <source>
        <dbReference type="ARBA" id="ARBA00023274"/>
    </source>
</evidence>
<dbReference type="Proteomes" id="UP000004994">
    <property type="component" value="Chromosome 12"/>
</dbReference>
<dbReference type="InterPro" id="IPR012678">
    <property type="entry name" value="Ribosomal_uL23/eL15/eS24_sf"/>
</dbReference>
<dbReference type="GO" id="GO:1990904">
    <property type="term" value="C:ribonucleoprotein complex"/>
    <property type="evidence" value="ECO:0007669"/>
    <property type="project" value="UniProtKB-KW"/>
</dbReference>
<dbReference type="EnsemblPlants" id="Solyc12g035828.1.1">
    <property type="protein sequence ID" value="Solyc12g035828.1.1"/>
    <property type="gene ID" value="Solyc12g035828.1"/>
</dbReference>